<evidence type="ECO:0000256" key="2">
    <source>
        <dbReference type="SAM" id="SignalP"/>
    </source>
</evidence>
<feature type="signal peptide" evidence="2">
    <location>
        <begin position="1"/>
        <end position="38"/>
    </location>
</feature>
<evidence type="ECO:0000313" key="3">
    <source>
        <dbReference type="EMBL" id="CAJ1376213.1"/>
    </source>
</evidence>
<feature type="non-terminal residue" evidence="3">
    <location>
        <position position="110"/>
    </location>
</feature>
<accession>A0AA36MQE4</accession>
<dbReference type="EMBL" id="CAUJNA010000370">
    <property type="protein sequence ID" value="CAJ1376213.1"/>
    <property type="molecule type" value="Genomic_DNA"/>
</dbReference>
<organism evidence="3 4">
    <name type="scientific">Effrenium voratum</name>
    <dbReference type="NCBI Taxonomy" id="2562239"/>
    <lineage>
        <taxon>Eukaryota</taxon>
        <taxon>Sar</taxon>
        <taxon>Alveolata</taxon>
        <taxon>Dinophyceae</taxon>
        <taxon>Suessiales</taxon>
        <taxon>Symbiodiniaceae</taxon>
        <taxon>Effrenium</taxon>
    </lineage>
</organism>
<keyword evidence="2" id="KW-0732">Signal</keyword>
<proteinExistence type="predicted"/>
<feature type="chain" id="PRO_5041311020" evidence="2">
    <location>
        <begin position="39"/>
        <end position="110"/>
    </location>
</feature>
<feature type="region of interest" description="Disordered" evidence="1">
    <location>
        <begin position="46"/>
        <end position="67"/>
    </location>
</feature>
<reference evidence="3" key="1">
    <citation type="submission" date="2023-08" db="EMBL/GenBank/DDBJ databases">
        <authorList>
            <person name="Chen Y."/>
            <person name="Shah S."/>
            <person name="Dougan E. K."/>
            <person name="Thang M."/>
            <person name="Chan C."/>
        </authorList>
    </citation>
    <scope>NUCLEOTIDE SEQUENCE</scope>
</reference>
<dbReference type="Proteomes" id="UP001178507">
    <property type="component" value="Unassembled WGS sequence"/>
</dbReference>
<dbReference type="AlphaFoldDB" id="A0AA36MQE4"/>
<comment type="caution">
    <text evidence="3">The sequence shown here is derived from an EMBL/GenBank/DDBJ whole genome shotgun (WGS) entry which is preliminary data.</text>
</comment>
<gene>
    <name evidence="3" type="ORF">EVOR1521_LOCUS5327</name>
</gene>
<evidence type="ECO:0000256" key="1">
    <source>
        <dbReference type="SAM" id="MobiDB-lite"/>
    </source>
</evidence>
<sequence>SCFVLRRSLPSVIPTYVMRLNFVLRLLCALLLLPVSTATRTLQDAEVQRHTDTDELTDDREGDSSSGHHCCCCGGTVQTKQTRCFEEGCGYKHKHSCHNPGISCSKWAGF</sequence>
<name>A0AA36MQE4_9DINO</name>
<protein>
    <submittedName>
        <fullName evidence="3">Uncharacterized protein</fullName>
    </submittedName>
</protein>
<evidence type="ECO:0000313" key="4">
    <source>
        <dbReference type="Proteomes" id="UP001178507"/>
    </source>
</evidence>
<keyword evidence="4" id="KW-1185">Reference proteome</keyword>